<dbReference type="Proteomes" id="UP001272052">
    <property type="component" value="Unassembled WGS sequence"/>
</dbReference>
<dbReference type="EMBL" id="JAWDKC010000013">
    <property type="protein sequence ID" value="MDV0445256.1"/>
    <property type="molecule type" value="Genomic_DNA"/>
</dbReference>
<accession>A0ABU3VPG1</accession>
<comment type="caution">
    <text evidence="1">The sequence shown here is derived from an EMBL/GenBank/DDBJ whole genome shotgun (WGS) entry which is preliminary data.</text>
</comment>
<sequence>MKLKQFTGENGGNAIIGIPENVEFELIGGTFISSNTSVHLEITCRKDPYQNFEEIDNELKKECPVLPIQKLRENTAVRTLPMKSGYEADIYNERSDQAITIFVGPENNDSLKLLSDMIQSAEFI</sequence>
<gene>
    <name evidence="1" type="ORF">MmiAt1_08220</name>
</gene>
<organism evidence="1 2">
    <name type="scientific">Methanimicrococcus hacksteinii</name>
    <dbReference type="NCBI Taxonomy" id="3028293"/>
    <lineage>
        <taxon>Archaea</taxon>
        <taxon>Methanobacteriati</taxon>
        <taxon>Methanobacteriota</taxon>
        <taxon>Stenosarchaea group</taxon>
        <taxon>Methanomicrobia</taxon>
        <taxon>Methanosarcinales</taxon>
        <taxon>Methanosarcinaceae</taxon>
        <taxon>Methanimicrococcus</taxon>
    </lineage>
</organism>
<proteinExistence type="predicted"/>
<evidence type="ECO:0000313" key="1">
    <source>
        <dbReference type="EMBL" id="MDV0445256.1"/>
    </source>
</evidence>
<name>A0ABU3VPG1_9EURY</name>
<reference evidence="1 2" key="1">
    <citation type="submission" date="2023-06" db="EMBL/GenBank/DDBJ databases">
        <title>Genome sequence of Methanimicrococcus sp. At1.</title>
        <authorList>
            <person name="Protasov E."/>
            <person name="Platt K."/>
            <person name="Poehlein A."/>
            <person name="Daniel R."/>
            <person name="Brune A."/>
        </authorList>
    </citation>
    <scope>NUCLEOTIDE SEQUENCE [LARGE SCALE GENOMIC DNA]</scope>
    <source>
        <strain evidence="1 2">At1</strain>
    </source>
</reference>
<evidence type="ECO:0000313" key="2">
    <source>
        <dbReference type="Proteomes" id="UP001272052"/>
    </source>
</evidence>
<protein>
    <submittedName>
        <fullName evidence="1">Uncharacterized protein</fullName>
    </submittedName>
</protein>
<keyword evidence="2" id="KW-1185">Reference proteome</keyword>